<sequence>MQHSHAFDVGSVAIDGDAALLTIPPVTEIAPSSPSMSPAMRRMAPVVRQMSPVLCNIKSLIQRSLQPCKLTRDTCLAISALRQQPRRGEGSREGEAGPRPSFGAEAPMVRGIQSNLLAYQVLMKHLPSFSSSPERVTPRPDAQCNLDRLLR</sequence>
<name>A0ABR1R9H9_9PEZI</name>
<gene>
    <name evidence="2" type="ORF">PG991_014322</name>
</gene>
<evidence type="ECO:0000313" key="2">
    <source>
        <dbReference type="EMBL" id="KAK8002100.1"/>
    </source>
</evidence>
<protein>
    <submittedName>
        <fullName evidence="2">Uncharacterized protein</fullName>
    </submittedName>
</protein>
<feature type="compositionally biased region" description="Basic and acidic residues" evidence="1">
    <location>
        <begin position="86"/>
        <end position="96"/>
    </location>
</feature>
<comment type="caution">
    <text evidence="2">The sequence shown here is derived from an EMBL/GenBank/DDBJ whole genome shotgun (WGS) entry which is preliminary data.</text>
</comment>
<dbReference type="EMBL" id="JAQQWI010000018">
    <property type="protein sequence ID" value="KAK8002100.1"/>
    <property type="molecule type" value="Genomic_DNA"/>
</dbReference>
<proteinExistence type="predicted"/>
<organism evidence="2 3">
    <name type="scientific">Apiospora marii</name>
    <dbReference type="NCBI Taxonomy" id="335849"/>
    <lineage>
        <taxon>Eukaryota</taxon>
        <taxon>Fungi</taxon>
        <taxon>Dikarya</taxon>
        <taxon>Ascomycota</taxon>
        <taxon>Pezizomycotina</taxon>
        <taxon>Sordariomycetes</taxon>
        <taxon>Xylariomycetidae</taxon>
        <taxon>Amphisphaeriales</taxon>
        <taxon>Apiosporaceae</taxon>
        <taxon>Apiospora</taxon>
    </lineage>
</organism>
<keyword evidence="3" id="KW-1185">Reference proteome</keyword>
<evidence type="ECO:0000313" key="3">
    <source>
        <dbReference type="Proteomes" id="UP001396898"/>
    </source>
</evidence>
<feature type="region of interest" description="Disordered" evidence="1">
    <location>
        <begin position="129"/>
        <end position="151"/>
    </location>
</feature>
<feature type="region of interest" description="Disordered" evidence="1">
    <location>
        <begin position="83"/>
        <end position="105"/>
    </location>
</feature>
<accession>A0ABR1R9H9</accession>
<evidence type="ECO:0000256" key="1">
    <source>
        <dbReference type="SAM" id="MobiDB-lite"/>
    </source>
</evidence>
<reference evidence="2 3" key="1">
    <citation type="submission" date="2023-01" db="EMBL/GenBank/DDBJ databases">
        <title>Analysis of 21 Apiospora genomes using comparative genomics revels a genus with tremendous synthesis potential of carbohydrate active enzymes and secondary metabolites.</title>
        <authorList>
            <person name="Sorensen T."/>
        </authorList>
    </citation>
    <scope>NUCLEOTIDE SEQUENCE [LARGE SCALE GENOMIC DNA]</scope>
    <source>
        <strain evidence="2 3">CBS 20057</strain>
    </source>
</reference>
<dbReference type="Proteomes" id="UP001396898">
    <property type="component" value="Unassembled WGS sequence"/>
</dbReference>